<comment type="caution">
    <text evidence="3">The sequence shown here is derived from an EMBL/GenBank/DDBJ whole genome shotgun (WGS) entry which is preliminary data.</text>
</comment>
<accession>A0A919P1X8</accession>
<feature type="transmembrane region" description="Helical" evidence="1">
    <location>
        <begin position="20"/>
        <end position="44"/>
    </location>
</feature>
<organism evidence="3 4">
    <name type="scientific">Cellulomonas chitinilytica</name>
    <dbReference type="NCBI Taxonomy" id="398759"/>
    <lineage>
        <taxon>Bacteria</taxon>
        <taxon>Bacillati</taxon>
        <taxon>Actinomycetota</taxon>
        <taxon>Actinomycetes</taxon>
        <taxon>Micrococcales</taxon>
        <taxon>Cellulomonadaceae</taxon>
        <taxon>Cellulomonas</taxon>
    </lineage>
</organism>
<evidence type="ECO:0000313" key="3">
    <source>
        <dbReference type="EMBL" id="GIG21160.1"/>
    </source>
</evidence>
<keyword evidence="1" id="KW-0812">Transmembrane</keyword>
<evidence type="ECO:0000313" key="4">
    <source>
        <dbReference type="Proteomes" id="UP000632740"/>
    </source>
</evidence>
<dbReference type="EMBL" id="BONK01000005">
    <property type="protein sequence ID" value="GIG21160.1"/>
    <property type="molecule type" value="Genomic_DNA"/>
</dbReference>
<dbReference type="InterPro" id="IPR012495">
    <property type="entry name" value="TadE-like_dom"/>
</dbReference>
<evidence type="ECO:0000259" key="2">
    <source>
        <dbReference type="Pfam" id="PF07811"/>
    </source>
</evidence>
<evidence type="ECO:0000256" key="1">
    <source>
        <dbReference type="SAM" id="Phobius"/>
    </source>
</evidence>
<dbReference type="AlphaFoldDB" id="A0A919P1X8"/>
<keyword evidence="1" id="KW-0472">Membrane</keyword>
<protein>
    <recommendedName>
        <fullName evidence="2">TadE-like domain-containing protein</fullName>
    </recommendedName>
</protein>
<dbReference type="Pfam" id="PF07811">
    <property type="entry name" value="TadE"/>
    <property type="match status" value="1"/>
</dbReference>
<dbReference type="Proteomes" id="UP000632740">
    <property type="component" value="Unassembled WGS sequence"/>
</dbReference>
<reference evidence="3" key="1">
    <citation type="submission" date="2021-01" db="EMBL/GenBank/DDBJ databases">
        <title>Whole genome shotgun sequence of Cellulomonas chitinilytica NBRC 110799.</title>
        <authorList>
            <person name="Komaki H."/>
            <person name="Tamura T."/>
        </authorList>
    </citation>
    <scope>NUCLEOTIDE SEQUENCE</scope>
    <source>
        <strain evidence="3">NBRC 110799</strain>
    </source>
</reference>
<keyword evidence="1" id="KW-1133">Transmembrane helix</keyword>
<gene>
    <name evidence="3" type="ORF">Cch01nite_18840</name>
</gene>
<proteinExistence type="predicted"/>
<keyword evidence="4" id="KW-1185">Reference proteome</keyword>
<feature type="domain" description="TadE-like" evidence="2">
    <location>
        <begin position="23"/>
        <end position="65"/>
    </location>
</feature>
<sequence>MSTRWRTVDRLSSRVRRGPVDSGVVSLEMVVLVPALMVMMFLGMQAALVYHARTVAIAAAEEGARAAASQGASTADGRAAAVAFAGDAGVGMFTATAIDVERTAEIARVEVTGTSVSVVPGWTVLIAQSASAPVERITTG</sequence>
<name>A0A919P1X8_9CELL</name>